<evidence type="ECO:0000313" key="2">
    <source>
        <dbReference type="EMBL" id="KAI1871060.1"/>
    </source>
</evidence>
<accession>A0A9P9WMD3</accession>
<comment type="caution">
    <text evidence="2">The sequence shown here is derived from an EMBL/GenBank/DDBJ whole genome shotgun (WGS) entry which is preliminary data.</text>
</comment>
<dbReference type="PANTHER" id="PTHR32487">
    <property type="entry name" value="3-OXO-DELTA(4,5)-STEROID 5-BETA-REDUCTASE"/>
    <property type="match status" value="1"/>
</dbReference>
<feature type="domain" description="PRISE-like Rossmann-fold" evidence="1">
    <location>
        <begin position="9"/>
        <end position="418"/>
    </location>
</feature>
<protein>
    <recommendedName>
        <fullName evidence="1">PRISE-like Rossmann-fold domain-containing protein</fullName>
    </recommendedName>
</protein>
<dbReference type="EMBL" id="JAFIMR010000013">
    <property type="protein sequence ID" value="KAI1871060.1"/>
    <property type="molecule type" value="Genomic_DNA"/>
</dbReference>
<keyword evidence="3" id="KW-1185">Reference proteome</keyword>
<evidence type="ECO:0000313" key="3">
    <source>
        <dbReference type="Proteomes" id="UP000829685"/>
    </source>
</evidence>
<dbReference type="InterPro" id="IPR055222">
    <property type="entry name" value="PRISE-like_Rossmann-fold"/>
</dbReference>
<organism evidence="2 3">
    <name type="scientific">Neoarthrinium moseri</name>
    <dbReference type="NCBI Taxonomy" id="1658444"/>
    <lineage>
        <taxon>Eukaryota</taxon>
        <taxon>Fungi</taxon>
        <taxon>Dikarya</taxon>
        <taxon>Ascomycota</taxon>
        <taxon>Pezizomycotina</taxon>
        <taxon>Sordariomycetes</taxon>
        <taxon>Xylariomycetidae</taxon>
        <taxon>Amphisphaeriales</taxon>
        <taxon>Apiosporaceae</taxon>
        <taxon>Neoarthrinium</taxon>
    </lineage>
</organism>
<dbReference type="SUPFAM" id="SSF51735">
    <property type="entry name" value="NAD(P)-binding Rossmann-fold domains"/>
    <property type="match status" value="1"/>
</dbReference>
<dbReference type="Pfam" id="PF22917">
    <property type="entry name" value="PRISE"/>
    <property type="match status" value="1"/>
</dbReference>
<dbReference type="AlphaFoldDB" id="A0A9P9WMD3"/>
<reference evidence="2" key="1">
    <citation type="submission" date="2021-03" db="EMBL/GenBank/DDBJ databases">
        <title>Revisited historic fungal species revealed as producer of novel bioactive compounds through whole genome sequencing and comparative genomics.</title>
        <authorList>
            <person name="Vignolle G.A."/>
            <person name="Hochenegger N."/>
            <person name="Mach R.L."/>
            <person name="Mach-Aigner A.R."/>
            <person name="Javad Rahimi M."/>
            <person name="Salim K.A."/>
            <person name="Chan C.M."/>
            <person name="Lim L.B.L."/>
            <person name="Cai F."/>
            <person name="Druzhinina I.S."/>
            <person name="U'Ren J.M."/>
            <person name="Derntl C."/>
        </authorList>
    </citation>
    <scope>NUCLEOTIDE SEQUENCE</scope>
    <source>
        <strain evidence="2">TUCIM 5799</strain>
    </source>
</reference>
<sequence>MDSSQSNHALVLGASGLIGWSVVNQLLSNYPMPGSFPRVTALTNRPVGLEESCWPTERLSTGRPSLRLVSGVDLRCDGRGDSGNGPQELAKTLLERVEDAHTFTHVYYFVFTSLQDHLEEVAVNKRMLENVIGALEILGAPLKFVVFPGGTRGYGIYTPGGTFTPPLAEDMVNNLPPDYAKTVVYPVFRELLTKACQGKSWTWCEICPDAIIGFTPNGSQFSLALHWAQYLSLYAHNHGLRPQETERPAAPVTIPFPGNEAAYDSKFTPVSAKTLACFAIHASMDPNNCGGGRLFNIGDSVKPAKFREIWPRLAAWFGMEGTSPVAPSADDASNDDKKVMPGQYIAQHQDVFLGKGLHRAVKAGVGAGSSQLDSVGTWLTFDRQLSLKKLRDSGFNEEKDPVDGWLESFEAFRKAGLIF</sequence>
<evidence type="ECO:0000259" key="1">
    <source>
        <dbReference type="Pfam" id="PF22917"/>
    </source>
</evidence>
<dbReference type="PANTHER" id="PTHR32487:SF4">
    <property type="entry name" value="SIRQ PROTEIN"/>
    <property type="match status" value="1"/>
</dbReference>
<dbReference type="InterPro" id="IPR036291">
    <property type="entry name" value="NAD(P)-bd_dom_sf"/>
</dbReference>
<gene>
    <name evidence="2" type="ORF">JX265_006100</name>
</gene>
<name>A0A9P9WMD3_9PEZI</name>
<dbReference type="Proteomes" id="UP000829685">
    <property type="component" value="Unassembled WGS sequence"/>
</dbReference>
<dbReference type="CDD" id="cd08948">
    <property type="entry name" value="5beta-POR_like_SDR_a"/>
    <property type="match status" value="1"/>
</dbReference>
<proteinExistence type="predicted"/>
<dbReference type="Gene3D" id="3.40.50.720">
    <property type="entry name" value="NAD(P)-binding Rossmann-like Domain"/>
    <property type="match status" value="1"/>
</dbReference>